<gene>
    <name evidence="1" type="ORF">Ppb6_02526</name>
</gene>
<protein>
    <recommendedName>
        <fullName evidence="3">DUF29 domain-containing protein</fullName>
    </recommendedName>
</protein>
<accession>A0A1C0U3F4</accession>
<dbReference type="PANTHER" id="PTHR34235:SF4">
    <property type="entry name" value="SLR0291 PROTEIN"/>
    <property type="match status" value="1"/>
</dbReference>
<dbReference type="Pfam" id="PF01724">
    <property type="entry name" value="DUF29"/>
    <property type="match status" value="1"/>
</dbReference>
<dbReference type="EMBL" id="LOMY01000087">
    <property type="protein sequence ID" value="OCQ52452.1"/>
    <property type="molecule type" value="Genomic_DNA"/>
</dbReference>
<dbReference type="RefSeq" id="WP_036768475.1">
    <property type="nucleotide sequence ID" value="NZ_CAWMQZ010000087.1"/>
</dbReference>
<sequence>MTTRYDSDFYGWTQEQANLIRSGHIDMLDTENLLEEIEAMGRSERREFESRLEVLIAHLLKWEYQPVRRSRSWILTINVQRKKVSRCLKESPSLKHRLVESFNDAYDDAVLLASKETGMMEDVFPEACPWTFEQIMDENFWPE</sequence>
<dbReference type="PATRIC" id="fig|286156.4.peg.2852"/>
<name>A0A1C0U3F4_9GAMM</name>
<dbReference type="AlphaFoldDB" id="A0A1C0U3F4"/>
<dbReference type="PANTHER" id="PTHR34235">
    <property type="entry name" value="SLR1203 PROTEIN-RELATED"/>
    <property type="match status" value="1"/>
</dbReference>
<evidence type="ECO:0000313" key="1">
    <source>
        <dbReference type="EMBL" id="OCQ52452.1"/>
    </source>
</evidence>
<keyword evidence="2" id="KW-1185">Reference proteome</keyword>
<dbReference type="InterPro" id="IPR002636">
    <property type="entry name" value="DUF29"/>
</dbReference>
<dbReference type="STRING" id="286156.Ppb6_02526"/>
<evidence type="ECO:0000313" key="2">
    <source>
        <dbReference type="Proteomes" id="UP000093476"/>
    </source>
</evidence>
<proteinExistence type="predicted"/>
<dbReference type="Proteomes" id="UP000093476">
    <property type="component" value="Unassembled WGS sequence"/>
</dbReference>
<organism evidence="1 2">
    <name type="scientific">Photorhabdus australis subsp. thailandensis</name>
    <dbReference type="NCBI Taxonomy" id="2805096"/>
    <lineage>
        <taxon>Bacteria</taxon>
        <taxon>Pseudomonadati</taxon>
        <taxon>Pseudomonadota</taxon>
        <taxon>Gammaproteobacteria</taxon>
        <taxon>Enterobacterales</taxon>
        <taxon>Morganellaceae</taxon>
        <taxon>Photorhabdus</taxon>
    </lineage>
</organism>
<comment type="caution">
    <text evidence="1">The sequence shown here is derived from an EMBL/GenBank/DDBJ whole genome shotgun (WGS) entry which is preliminary data.</text>
</comment>
<dbReference type="Gene3D" id="1.20.1220.20">
    <property type="entry name" value="Uncharcterised protein PF01724"/>
    <property type="match status" value="1"/>
</dbReference>
<reference evidence="1 2" key="1">
    <citation type="submission" date="2015-12" db="EMBL/GenBank/DDBJ databases">
        <title>Genome comparisons provide insights into the role of secondary metabolites in the pathogenic phase of the Photorhabdus life cycle.</title>
        <authorList>
            <person name="Tobias N.J."/>
            <person name="Mishra B."/>
            <person name="Gupta D.K."/>
            <person name="Thines M."/>
            <person name="Stinear T.P."/>
            <person name="Bode H.B."/>
        </authorList>
    </citation>
    <scope>NUCLEOTIDE SEQUENCE [LARGE SCALE GENOMIC DNA]</scope>
    <source>
        <strain evidence="1 2">PB68.1</strain>
    </source>
</reference>
<evidence type="ECO:0008006" key="3">
    <source>
        <dbReference type="Google" id="ProtNLM"/>
    </source>
</evidence>